<dbReference type="Proteomes" id="UP000655225">
    <property type="component" value="Unassembled WGS sequence"/>
</dbReference>
<dbReference type="AlphaFoldDB" id="A0A834ZIQ0"/>
<name>A0A834ZIQ0_TETSI</name>
<dbReference type="OrthoDB" id="441444at2759"/>
<feature type="chain" id="PRO_5032502110" evidence="1">
    <location>
        <begin position="28"/>
        <end position="247"/>
    </location>
</feature>
<evidence type="ECO:0000313" key="2">
    <source>
        <dbReference type="EMBL" id="KAF8407202.1"/>
    </source>
</evidence>
<comment type="caution">
    <text evidence="2">The sequence shown here is derived from an EMBL/GenBank/DDBJ whole genome shotgun (WGS) entry which is preliminary data.</text>
</comment>
<organism evidence="2 3">
    <name type="scientific">Tetracentron sinense</name>
    <name type="common">Spur-leaf</name>
    <dbReference type="NCBI Taxonomy" id="13715"/>
    <lineage>
        <taxon>Eukaryota</taxon>
        <taxon>Viridiplantae</taxon>
        <taxon>Streptophyta</taxon>
        <taxon>Embryophyta</taxon>
        <taxon>Tracheophyta</taxon>
        <taxon>Spermatophyta</taxon>
        <taxon>Magnoliopsida</taxon>
        <taxon>Trochodendrales</taxon>
        <taxon>Trochodendraceae</taxon>
        <taxon>Tetracentron</taxon>
    </lineage>
</organism>
<gene>
    <name evidence="2" type="ORF">HHK36_006329</name>
</gene>
<evidence type="ECO:0000313" key="3">
    <source>
        <dbReference type="Proteomes" id="UP000655225"/>
    </source>
</evidence>
<feature type="signal peptide" evidence="1">
    <location>
        <begin position="1"/>
        <end position="27"/>
    </location>
</feature>
<keyword evidence="3" id="KW-1185">Reference proteome</keyword>
<proteinExistence type="predicted"/>
<evidence type="ECO:0000256" key="1">
    <source>
        <dbReference type="SAM" id="SignalP"/>
    </source>
</evidence>
<dbReference type="EMBL" id="JABCRI010000004">
    <property type="protein sequence ID" value="KAF8407202.1"/>
    <property type="molecule type" value="Genomic_DNA"/>
</dbReference>
<protein>
    <submittedName>
        <fullName evidence="2">Uncharacterized protein</fullName>
    </submittedName>
</protein>
<dbReference type="PANTHER" id="PTHR47546:SF3">
    <property type="entry name" value="30S RIBOSOMAL PROTEIN S15, CHLOROPLASTIC"/>
    <property type="match status" value="1"/>
</dbReference>
<dbReference type="PANTHER" id="PTHR47546">
    <property type="entry name" value="S15/NS1, RNA-BINDING PROTEIN"/>
    <property type="match status" value="1"/>
</dbReference>
<reference evidence="2 3" key="1">
    <citation type="submission" date="2020-04" db="EMBL/GenBank/DDBJ databases">
        <title>Plant Genome Project.</title>
        <authorList>
            <person name="Zhang R.-G."/>
        </authorList>
    </citation>
    <scope>NUCLEOTIDE SEQUENCE [LARGE SCALE GENOMIC DNA]</scope>
    <source>
        <strain evidence="2">YNK0</strain>
        <tissue evidence="2">Leaf</tissue>
    </source>
</reference>
<keyword evidence="1" id="KW-0732">Signal</keyword>
<accession>A0A834ZIQ0</accession>
<sequence>MAETTRTLHLLLRLQLLILVTLKRASGNLHLVEEFFPLLQENPHHSPLLNPRRSHLSKKSTKIYLNFVVDRLLLFPMRHLQELYQRNVIGKGKEVNTGIETESQALKMEFVKIYSYDEFGQKHQPADAKGFSLDELNERLMKLREIEEKETKLRIGGVSFKDLRESLVRLRMSDDDKSRKSLSGGGMCGRLGCDGLGTSASRELEKESEACCYDVEVFEKREGYLMLAYCMHSWLRKVRIKEGNHIL</sequence>